<proteinExistence type="predicted"/>
<keyword evidence="2" id="KW-0472">Membrane</keyword>
<dbReference type="KEGG" id="bbae:FRD01_01275"/>
<protein>
    <submittedName>
        <fullName evidence="3">Uncharacterized protein</fullName>
    </submittedName>
</protein>
<name>A0A5B8XPH0_9DELT</name>
<evidence type="ECO:0000256" key="1">
    <source>
        <dbReference type="SAM" id="MobiDB-lite"/>
    </source>
</evidence>
<feature type="transmembrane region" description="Helical" evidence="2">
    <location>
        <begin position="33"/>
        <end position="54"/>
    </location>
</feature>
<evidence type="ECO:0000313" key="3">
    <source>
        <dbReference type="EMBL" id="QED25913.1"/>
    </source>
</evidence>
<dbReference type="Proteomes" id="UP000321595">
    <property type="component" value="Chromosome"/>
</dbReference>
<keyword evidence="4" id="KW-1185">Reference proteome</keyword>
<evidence type="ECO:0000256" key="2">
    <source>
        <dbReference type="SAM" id="Phobius"/>
    </source>
</evidence>
<dbReference type="AlphaFoldDB" id="A0A5B8XPH0"/>
<keyword evidence="2" id="KW-1133">Transmembrane helix</keyword>
<feature type="region of interest" description="Disordered" evidence="1">
    <location>
        <begin position="60"/>
        <end position="80"/>
    </location>
</feature>
<keyword evidence="2" id="KW-0812">Transmembrane</keyword>
<gene>
    <name evidence="3" type="ORF">FRD01_01275</name>
</gene>
<organism evidence="3 4">
    <name type="scientific">Microvenator marinus</name>
    <dbReference type="NCBI Taxonomy" id="2600177"/>
    <lineage>
        <taxon>Bacteria</taxon>
        <taxon>Deltaproteobacteria</taxon>
        <taxon>Bradymonadales</taxon>
        <taxon>Microvenatoraceae</taxon>
        <taxon>Microvenator</taxon>
    </lineage>
</organism>
<accession>A0A5B8XPH0</accession>
<dbReference type="EMBL" id="CP042467">
    <property type="protein sequence ID" value="QED25913.1"/>
    <property type="molecule type" value="Genomic_DNA"/>
</dbReference>
<evidence type="ECO:0000313" key="4">
    <source>
        <dbReference type="Proteomes" id="UP000321595"/>
    </source>
</evidence>
<reference evidence="3 4" key="1">
    <citation type="submission" date="2019-08" db="EMBL/GenBank/DDBJ databases">
        <authorList>
            <person name="Liang Q."/>
        </authorList>
    </citation>
    <scope>NUCLEOTIDE SEQUENCE [LARGE SCALE GENOMIC DNA]</scope>
    <source>
        <strain evidence="3 4">V1718</strain>
    </source>
</reference>
<sequence length="80" mass="7756">MSGFGSFGSGLFGSGLLGSGLFGSGLFGSGLFGSGLLVFGFVGSVFGAGTLGFVGSASTQTPLQHTASSPHEVSSQPLLH</sequence>
<feature type="transmembrane region" description="Helical" evidence="2">
    <location>
        <begin position="7"/>
        <end position="27"/>
    </location>
</feature>